<evidence type="ECO:0000313" key="7">
    <source>
        <dbReference type="Proteomes" id="UP000037923"/>
    </source>
</evidence>
<evidence type="ECO:0000256" key="2">
    <source>
        <dbReference type="ARBA" id="ARBA00022679"/>
    </source>
</evidence>
<dbReference type="Proteomes" id="UP000037923">
    <property type="component" value="Unassembled WGS sequence"/>
</dbReference>
<reference evidence="6 7" key="1">
    <citation type="submission" date="2015-07" db="EMBL/GenBank/DDBJ databases">
        <title>High-quality genome of monoxenous trypanosomatid Leptomonas pyrrhocoris.</title>
        <authorList>
            <person name="Flegontov P."/>
            <person name="Butenko A."/>
            <person name="Firsov S."/>
            <person name="Vlcek C."/>
            <person name="Logacheva M.D."/>
            <person name="Field M."/>
            <person name="Filatov D."/>
            <person name="Flegontova O."/>
            <person name="Gerasimov E."/>
            <person name="Jackson A.P."/>
            <person name="Kelly S."/>
            <person name="Opperdoes F."/>
            <person name="O'Reilly A."/>
            <person name="Votypka J."/>
            <person name="Yurchenko V."/>
            <person name="Lukes J."/>
        </authorList>
    </citation>
    <scope>NUCLEOTIDE SEQUENCE [LARGE SCALE GENOMIC DNA]</scope>
    <source>
        <strain evidence="6">H10</strain>
    </source>
</reference>
<name>A0A0M9G4B7_LEPPY</name>
<dbReference type="GO" id="GO:0042826">
    <property type="term" value="F:histone deacetylase binding"/>
    <property type="evidence" value="ECO:0007669"/>
    <property type="project" value="TreeGrafter"/>
</dbReference>
<dbReference type="PROSITE" id="PS50280">
    <property type="entry name" value="SET"/>
    <property type="match status" value="1"/>
</dbReference>
<feature type="compositionally biased region" description="Polar residues" evidence="4">
    <location>
        <begin position="1"/>
        <end position="15"/>
    </location>
</feature>
<feature type="region of interest" description="Disordered" evidence="4">
    <location>
        <begin position="1"/>
        <end position="35"/>
    </location>
</feature>
<comment type="caution">
    <text evidence="6">The sequence shown here is derived from an EMBL/GenBank/DDBJ whole genome shotgun (WGS) entry which is preliminary data.</text>
</comment>
<proteinExistence type="predicted"/>
<dbReference type="InterPro" id="IPR052097">
    <property type="entry name" value="SET-MYND_domain_protein"/>
</dbReference>
<dbReference type="Gene3D" id="1.10.220.160">
    <property type="match status" value="1"/>
</dbReference>
<keyword evidence="3" id="KW-0949">S-adenosyl-L-methionine</keyword>
<dbReference type="InterPro" id="IPR001214">
    <property type="entry name" value="SET_dom"/>
</dbReference>
<evidence type="ECO:0000256" key="1">
    <source>
        <dbReference type="ARBA" id="ARBA00022603"/>
    </source>
</evidence>
<dbReference type="InterPro" id="IPR019734">
    <property type="entry name" value="TPR_rpt"/>
</dbReference>
<protein>
    <recommendedName>
        <fullName evidence="5">SET domain-containing protein</fullName>
    </recommendedName>
</protein>
<sequence>MSSSAVHTCESSNCGHNHGDGAEAQPPMTDQNSGDFHPFLEALKPVFPDNGGEMPIGELLLVLKQKKPEVFQQLDRLFETARHVSGVDEQIALKWKEKGNAEYKKRLHQQAVFSYTNGLLCAESADTLAVLLNNRSTVFFDQHRYADACVDADRAFTYQPTYWKALTRRGRSLVELGLEKLGEKDIEAAKQESQETANSSATMSKVFGEAASGMATAALPPRAHVKVPVQVERSAKGRSLAAASRLSEGEVMDETPYALVARTETLLSVCSYCLQHSSCLYHGEEYRQHKIKSRGFFCSAACAKAAWEHYGQHESKHAFFLCCPNDALLAYRMILGMREFPSLSELTSPVELDPVTGSDFGATHIHSLEGSFTRELQPNAAVGGYESLVAAIALYADALTEAEAEQLRKAQRQILLNAVDVTCVMQTSATASSANSGAGLLQTNTSTAHLGKAVYAVGTLFNHACDPNCYVSFEGNPQGSCAKLLVRAIRPIMEGEELTVAYGGITCFSFHSMRHRLQTLRDRYGFLCGCPSCRNQVDEPVLTTEKEKYIQASDYYQKGRRLVREGDYATAVTVLLQSYEIVMRYICPPPKPPQWMLIKTHDALAQAYFHLNQRDKCVEHLKEALRLDIEIHKTANRVELINEYTRLSFLAETAEDKEANVAKAVELLRRFYGPSNMLELQVAYVQSSLKVDSDTGRSTVAAPAAADATVA</sequence>
<dbReference type="InterPro" id="IPR011990">
    <property type="entry name" value="TPR-like_helical_dom_sf"/>
</dbReference>
<dbReference type="Gene3D" id="2.170.270.10">
    <property type="entry name" value="SET domain"/>
    <property type="match status" value="1"/>
</dbReference>
<dbReference type="Gene3D" id="1.25.40.10">
    <property type="entry name" value="Tetratricopeptide repeat domain"/>
    <property type="match status" value="2"/>
</dbReference>
<keyword evidence="1" id="KW-0489">Methyltransferase</keyword>
<evidence type="ECO:0000256" key="3">
    <source>
        <dbReference type="ARBA" id="ARBA00022691"/>
    </source>
</evidence>
<dbReference type="OMA" id="HRYADAC"/>
<gene>
    <name evidence="6" type="ORF">ABB37_03289</name>
</gene>
<evidence type="ECO:0000256" key="4">
    <source>
        <dbReference type="SAM" id="MobiDB-lite"/>
    </source>
</evidence>
<dbReference type="Gene3D" id="6.10.140.2220">
    <property type="match status" value="1"/>
</dbReference>
<accession>A0A0M9G4B7</accession>
<dbReference type="VEuPathDB" id="TriTrypDB:LpyrH10_05_1490"/>
<organism evidence="6 7">
    <name type="scientific">Leptomonas pyrrhocoris</name>
    <name type="common">Firebug parasite</name>
    <dbReference type="NCBI Taxonomy" id="157538"/>
    <lineage>
        <taxon>Eukaryota</taxon>
        <taxon>Discoba</taxon>
        <taxon>Euglenozoa</taxon>
        <taxon>Kinetoplastea</taxon>
        <taxon>Metakinetoplastina</taxon>
        <taxon>Trypanosomatida</taxon>
        <taxon>Trypanosomatidae</taxon>
        <taxon>Leishmaniinae</taxon>
        <taxon>Leptomonas</taxon>
    </lineage>
</organism>
<dbReference type="GO" id="GO:0005737">
    <property type="term" value="C:cytoplasm"/>
    <property type="evidence" value="ECO:0007669"/>
    <property type="project" value="TreeGrafter"/>
</dbReference>
<keyword evidence="2" id="KW-0808">Transferase</keyword>
<dbReference type="RefSeq" id="XP_015660599.1">
    <property type="nucleotide sequence ID" value="XM_015800592.1"/>
</dbReference>
<dbReference type="SUPFAM" id="SSF48452">
    <property type="entry name" value="TPR-like"/>
    <property type="match status" value="2"/>
</dbReference>
<keyword evidence="7" id="KW-1185">Reference proteome</keyword>
<evidence type="ECO:0000259" key="5">
    <source>
        <dbReference type="PROSITE" id="PS50280"/>
    </source>
</evidence>
<feature type="domain" description="SET" evidence="5">
    <location>
        <begin position="227"/>
        <end position="503"/>
    </location>
</feature>
<dbReference type="CDD" id="cd20071">
    <property type="entry name" value="SET_SMYD"/>
    <property type="match status" value="1"/>
</dbReference>
<dbReference type="GO" id="GO:0005634">
    <property type="term" value="C:nucleus"/>
    <property type="evidence" value="ECO:0007669"/>
    <property type="project" value="TreeGrafter"/>
</dbReference>
<dbReference type="Pfam" id="PF00856">
    <property type="entry name" value="SET"/>
    <property type="match status" value="1"/>
</dbReference>
<dbReference type="EMBL" id="LGTL01000005">
    <property type="protein sequence ID" value="KPA82160.1"/>
    <property type="molecule type" value="Genomic_DNA"/>
</dbReference>
<dbReference type="GO" id="GO:0032259">
    <property type="term" value="P:methylation"/>
    <property type="evidence" value="ECO:0007669"/>
    <property type="project" value="UniProtKB-KW"/>
</dbReference>
<dbReference type="PANTHER" id="PTHR46165">
    <property type="entry name" value="SET AND MYND DOMAIN-CONTAINING PROTEIN 4"/>
    <property type="match status" value="1"/>
</dbReference>
<dbReference type="GO" id="GO:0008168">
    <property type="term" value="F:methyltransferase activity"/>
    <property type="evidence" value="ECO:0007669"/>
    <property type="project" value="UniProtKB-KW"/>
</dbReference>
<dbReference type="InterPro" id="IPR046341">
    <property type="entry name" value="SET_dom_sf"/>
</dbReference>
<dbReference type="SMART" id="SM00028">
    <property type="entry name" value="TPR"/>
    <property type="match status" value="4"/>
</dbReference>
<evidence type="ECO:0000313" key="6">
    <source>
        <dbReference type="EMBL" id="KPA82160.1"/>
    </source>
</evidence>
<dbReference type="GeneID" id="26903580"/>
<dbReference type="OrthoDB" id="62495at2759"/>
<dbReference type="SUPFAM" id="SSF82199">
    <property type="entry name" value="SET domain"/>
    <property type="match status" value="1"/>
</dbReference>
<dbReference type="PANTHER" id="PTHR46165:SF2">
    <property type="entry name" value="SET AND MYND DOMAIN-CONTAINING PROTEIN 4"/>
    <property type="match status" value="1"/>
</dbReference>
<dbReference type="AlphaFoldDB" id="A0A0M9G4B7"/>